<dbReference type="AlphaFoldDB" id="A0A542TH02"/>
<name>A0A542TH02_9ACTN</name>
<dbReference type="EMBL" id="VFNX01000002">
    <property type="protein sequence ID" value="TQK86106.1"/>
    <property type="molecule type" value="Genomic_DNA"/>
</dbReference>
<sequence length="92" mass="9529">MRTGAVVRTRGIGSGSVASLPAAVRSGLVRAMRPLVALAHRVYWVGIGLLGVAVRAGAEGVGRLGERVLEVPQPFGCEIEGFHVRAGFPQGP</sequence>
<proteinExistence type="predicted"/>
<reference evidence="1 2" key="1">
    <citation type="submission" date="2019-06" db="EMBL/GenBank/DDBJ databases">
        <title>Sequencing the genomes of 1000 actinobacteria strains.</title>
        <authorList>
            <person name="Klenk H.-P."/>
        </authorList>
    </citation>
    <scope>NUCLEOTIDE SEQUENCE [LARGE SCALE GENOMIC DNA]</scope>
    <source>
        <strain evidence="1 2">DSM 41929</strain>
    </source>
</reference>
<accession>A0A542TH02</accession>
<protein>
    <submittedName>
        <fullName evidence="1">Uncharacterized protein</fullName>
    </submittedName>
</protein>
<dbReference type="Proteomes" id="UP000318103">
    <property type="component" value="Unassembled WGS sequence"/>
</dbReference>
<evidence type="ECO:0000313" key="2">
    <source>
        <dbReference type="Proteomes" id="UP000318103"/>
    </source>
</evidence>
<gene>
    <name evidence="1" type="ORF">FB563_6184</name>
</gene>
<comment type="caution">
    <text evidence="1">The sequence shown here is derived from an EMBL/GenBank/DDBJ whole genome shotgun (WGS) entry which is preliminary data.</text>
</comment>
<keyword evidence="2" id="KW-1185">Reference proteome</keyword>
<evidence type="ECO:0000313" key="1">
    <source>
        <dbReference type="EMBL" id="TQK86106.1"/>
    </source>
</evidence>
<organism evidence="1 2">
    <name type="scientific">Streptomyces puniciscabiei</name>
    <dbReference type="NCBI Taxonomy" id="164348"/>
    <lineage>
        <taxon>Bacteria</taxon>
        <taxon>Bacillati</taxon>
        <taxon>Actinomycetota</taxon>
        <taxon>Actinomycetes</taxon>
        <taxon>Kitasatosporales</taxon>
        <taxon>Streptomycetaceae</taxon>
        <taxon>Streptomyces</taxon>
    </lineage>
</organism>